<dbReference type="OrthoDB" id="8524220at2"/>
<dbReference type="CDD" id="cd06558">
    <property type="entry name" value="crotonase-like"/>
    <property type="match status" value="1"/>
</dbReference>
<keyword evidence="2" id="KW-1185">Reference proteome</keyword>
<dbReference type="SUPFAM" id="SSF52096">
    <property type="entry name" value="ClpP/crotonase"/>
    <property type="match status" value="1"/>
</dbReference>
<accession>A0A370F3N5</accession>
<reference evidence="1 2" key="1">
    <citation type="submission" date="2018-07" db="EMBL/GenBank/DDBJ databases">
        <title>Genomic Encyclopedia of Type Strains, Phase IV (KMG-IV): sequencing the most valuable type-strain genomes for metagenomic binning, comparative biology and taxonomic classification.</title>
        <authorList>
            <person name="Goeker M."/>
        </authorList>
    </citation>
    <scope>NUCLEOTIDE SEQUENCE [LARGE SCALE GENOMIC DNA]</scope>
    <source>
        <strain evidence="1 2">DSM 21352</strain>
    </source>
</reference>
<organism evidence="1 2">
    <name type="scientific">Pseudacidovorax intermedius</name>
    <dbReference type="NCBI Taxonomy" id="433924"/>
    <lineage>
        <taxon>Bacteria</taxon>
        <taxon>Pseudomonadati</taxon>
        <taxon>Pseudomonadota</taxon>
        <taxon>Betaproteobacteria</taxon>
        <taxon>Burkholderiales</taxon>
        <taxon>Comamonadaceae</taxon>
        <taxon>Pseudacidovorax</taxon>
    </lineage>
</organism>
<dbReference type="PANTHER" id="PTHR43459:SF1">
    <property type="entry name" value="EG:BACN32G11.4 PROTEIN"/>
    <property type="match status" value="1"/>
</dbReference>
<dbReference type="AlphaFoldDB" id="A0A370F3N5"/>
<comment type="caution">
    <text evidence="1">The sequence shown here is derived from an EMBL/GenBank/DDBJ whole genome shotgun (WGS) entry which is preliminary data.</text>
</comment>
<sequence length="281" mass="30263">MPSYDDFQQIATAVDDGVMTLTLNRPERLNAWTEAMEAEFRRAIEAAEADTAVRAIVVTGAGRGFCAGADMDILEAGTRGTAAGDATAAAPAGGAQAAAPEGLDRNYAWRFSYLLKVPKPIFAAINGPVAGIGLCMALFCDFRYMAEGQKLTTAFAKRGLIAEHGASWMLPRIVGLTNALDLLMSARTLMTDEAERLGLVRARPADGFLAAVQGLAREWTHAASPRSIGVIKRQVYDGLFQDLDAAWRRADADMVASFDSEDFQEGVAHFLEKRAPRFTGR</sequence>
<proteinExistence type="predicted"/>
<dbReference type="InterPro" id="IPR001753">
    <property type="entry name" value="Enoyl-CoA_hydra/iso"/>
</dbReference>
<dbReference type="InterPro" id="IPR029045">
    <property type="entry name" value="ClpP/crotonase-like_dom_sf"/>
</dbReference>
<gene>
    <name evidence="1" type="ORF">DFR41_1166</name>
</gene>
<dbReference type="Proteomes" id="UP000255265">
    <property type="component" value="Unassembled WGS sequence"/>
</dbReference>
<name>A0A370F3N5_9BURK</name>
<dbReference type="Pfam" id="PF00378">
    <property type="entry name" value="ECH_1"/>
    <property type="match status" value="1"/>
</dbReference>
<protein>
    <submittedName>
        <fullName evidence="1">Enoyl-CoA hydratase/carnithine racemase</fullName>
    </submittedName>
</protein>
<dbReference type="PANTHER" id="PTHR43459">
    <property type="entry name" value="ENOYL-COA HYDRATASE"/>
    <property type="match status" value="1"/>
</dbReference>
<evidence type="ECO:0000313" key="2">
    <source>
        <dbReference type="Proteomes" id="UP000255265"/>
    </source>
</evidence>
<evidence type="ECO:0000313" key="1">
    <source>
        <dbReference type="EMBL" id="RDI17679.1"/>
    </source>
</evidence>
<dbReference type="RefSeq" id="WP_114804780.1">
    <property type="nucleotide sequence ID" value="NZ_QQAV01000016.1"/>
</dbReference>
<dbReference type="EMBL" id="QQAV01000016">
    <property type="protein sequence ID" value="RDI17679.1"/>
    <property type="molecule type" value="Genomic_DNA"/>
</dbReference>
<dbReference type="GO" id="GO:0003824">
    <property type="term" value="F:catalytic activity"/>
    <property type="evidence" value="ECO:0007669"/>
    <property type="project" value="UniProtKB-ARBA"/>
</dbReference>
<dbReference type="Gene3D" id="3.90.226.10">
    <property type="entry name" value="2-enoyl-CoA Hydratase, Chain A, domain 1"/>
    <property type="match status" value="1"/>
</dbReference>